<proteinExistence type="predicted"/>
<evidence type="ECO:0000313" key="2">
    <source>
        <dbReference type="Proteomes" id="UP000826195"/>
    </source>
</evidence>
<dbReference type="Proteomes" id="UP000826195">
    <property type="component" value="Unassembled WGS sequence"/>
</dbReference>
<accession>A0AAV7J3U9</accession>
<sequence>MKEWSTVQSKSIWTAKLLDDTIVVELCPNIESFFQELKEEKGASLEGKSLPKDSISRELPSWKKVYTTLLCFI</sequence>
<protein>
    <submittedName>
        <fullName evidence="1">Uncharacterized protein</fullName>
    </submittedName>
</protein>
<reference evidence="1 2" key="1">
    <citation type="journal article" date="2021" name="J. Hered.">
        <title>A chromosome-level genome assembly of the parasitoid wasp, Cotesia glomerata (Hymenoptera: Braconidae).</title>
        <authorList>
            <person name="Pinto B.J."/>
            <person name="Weis J.J."/>
            <person name="Gamble T."/>
            <person name="Ode P.J."/>
            <person name="Paul R."/>
            <person name="Zaspel J.M."/>
        </authorList>
    </citation>
    <scope>NUCLEOTIDE SEQUENCE [LARGE SCALE GENOMIC DNA]</scope>
    <source>
        <strain evidence="1">CgM1</strain>
    </source>
</reference>
<organism evidence="1 2">
    <name type="scientific">Cotesia glomerata</name>
    <name type="common">Lepidopteran parasitic wasp</name>
    <name type="synonym">Apanteles glomeratus</name>
    <dbReference type="NCBI Taxonomy" id="32391"/>
    <lineage>
        <taxon>Eukaryota</taxon>
        <taxon>Metazoa</taxon>
        <taxon>Ecdysozoa</taxon>
        <taxon>Arthropoda</taxon>
        <taxon>Hexapoda</taxon>
        <taxon>Insecta</taxon>
        <taxon>Pterygota</taxon>
        <taxon>Neoptera</taxon>
        <taxon>Endopterygota</taxon>
        <taxon>Hymenoptera</taxon>
        <taxon>Apocrita</taxon>
        <taxon>Ichneumonoidea</taxon>
        <taxon>Braconidae</taxon>
        <taxon>Microgastrinae</taxon>
        <taxon>Cotesia</taxon>
    </lineage>
</organism>
<dbReference type="AlphaFoldDB" id="A0AAV7J3U9"/>
<name>A0AAV7J3U9_COTGL</name>
<keyword evidence="2" id="KW-1185">Reference proteome</keyword>
<comment type="caution">
    <text evidence="1">The sequence shown here is derived from an EMBL/GenBank/DDBJ whole genome shotgun (WGS) entry which is preliminary data.</text>
</comment>
<evidence type="ECO:0000313" key="1">
    <source>
        <dbReference type="EMBL" id="KAH0566651.1"/>
    </source>
</evidence>
<dbReference type="EMBL" id="JAHXZJ010000001">
    <property type="protein sequence ID" value="KAH0566651.1"/>
    <property type="molecule type" value="Genomic_DNA"/>
</dbReference>
<gene>
    <name evidence="1" type="ORF">KQX54_002894</name>
</gene>